<dbReference type="Gene3D" id="2.60.40.2810">
    <property type="match status" value="2"/>
</dbReference>
<dbReference type="EMBL" id="WELI01000015">
    <property type="protein sequence ID" value="KAB7726501.1"/>
    <property type="molecule type" value="Genomic_DNA"/>
</dbReference>
<dbReference type="NCBIfam" id="NF012211">
    <property type="entry name" value="tand_rpt_95"/>
    <property type="match status" value="3"/>
</dbReference>
<keyword evidence="4" id="KW-1185">Reference proteome</keyword>
<evidence type="ECO:0000313" key="3">
    <source>
        <dbReference type="EMBL" id="KAB7726501.1"/>
    </source>
</evidence>
<reference evidence="3 4" key="1">
    <citation type="submission" date="2019-10" db="EMBL/GenBank/DDBJ databases">
        <title>Rudanella paleaurantiibacter sp. nov., isolated from sludge.</title>
        <authorList>
            <person name="Xu S.Q."/>
        </authorList>
    </citation>
    <scope>NUCLEOTIDE SEQUENCE [LARGE SCALE GENOMIC DNA]</scope>
    <source>
        <strain evidence="3 4">HX-22-17</strain>
    </source>
</reference>
<protein>
    <submittedName>
        <fullName evidence="3">Tandem-95 repeat protein</fullName>
    </submittedName>
</protein>
<feature type="domain" description="Bacterial Ig" evidence="2">
    <location>
        <begin position="1115"/>
        <end position="1180"/>
    </location>
</feature>
<feature type="chain" id="PRO_5029821035" evidence="1">
    <location>
        <begin position="24"/>
        <end position="1758"/>
    </location>
</feature>
<name>A0A7J5TSN1_9BACT</name>
<dbReference type="InterPro" id="IPR013783">
    <property type="entry name" value="Ig-like_fold"/>
</dbReference>
<dbReference type="Gene3D" id="2.60.40.10">
    <property type="entry name" value="Immunoglobulins"/>
    <property type="match status" value="6"/>
</dbReference>
<evidence type="ECO:0000256" key="1">
    <source>
        <dbReference type="SAM" id="SignalP"/>
    </source>
</evidence>
<dbReference type="RefSeq" id="WP_152126815.1">
    <property type="nucleotide sequence ID" value="NZ_WELI01000015.1"/>
</dbReference>
<evidence type="ECO:0000259" key="2">
    <source>
        <dbReference type="Pfam" id="PF17936"/>
    </source>
</evidence>
<gene>
    <name evidence="3" type="ORF">F5984_24610</name>
</gene>
<dbReference type="Proteomes" id="UP000488299">
    <property type="component" value="Unassembled WGS sequence"/>
</dbReference>
<comment type="caution">
    <text evidence="3">The sequence shown here is derived from an EMBL/GenBank/DDBJ whole genome shotgun (WGS) entry which is preliminary data.</text>
</comment>
<feature type="signal peptide" evidence="1">
    <location>
        <begin position="1"/>
        <end position="23"/>
    </location>
</feature>
<dbReference type="SUPFAM" id="SSF63825">
    <property type="entry name" value="YWTD domain"/>
    <property type="match status" value="1"/>
</dbReference>
<dbReference type="Gene3D" id="2.60.40.3440">
    <property type="match status" value="1"/>
</dbReference>
<dbReference type="Pfam" id="PF17936">
    <property type="entry name" value="Big_6"/>
    <property type="match status" value="1"/>
</dbReference>
<proteinExistence type="predicted"/>
<accession>A0A7J5TSN1</accession>
<keyword evidence="1" id="KW-0732">Signal</keyword>
<organism evidence="3 4">
    <name type="scientific">Rudanella paleaurantiibacter</name>
    <dbReference type="NCBI Taxonomy" id="2614655"/>
    <lineage>
        <taxon>Bacteria</taxon>
        <taxon>Pseudomonadati</taxon>
        <taxon>Bacteroidota</taxon>
        <taxon>Cytophagia</taxon>
        <taxon>Cytophagales</taxon>
        <taxon>Cytophagaceae</taxon>
        <taxon>Rudanella</taxon>
    </lineage>
</organism>
<dbReference type="Pfam" id="PF17963">
    <property type="entry name" value="Big_9"/>
    <property type="match status" value="3"/>
</dbReference>
<evidence type="ECO:0000313" key="4">
    <source>
        <dbReference type="Proteomes" id="UP000488299"/>
    </source>
</evidence>
<dbReference type="InterPro" id="IPR041498">
    <property type="entry name" value="Big_6"/>
</dbReference>
<sequence length="1758" mass="177294">MKRLLHILWLALPMLLLVPVAQAQTGSGVFGNVGVHSGGHMGVYGNLTAVSGYVVTPRPEPTANISWQPGASHSGTSDASHVNGYAEVVGNTAFTFPVGNGAVLRPAGMSAPPISGTYSVAYFSTNPSSGTLPTGGPFSTSALGSGVTGISPVEYWDINGPGAVNLTLSWDANSNLSTLTGGNLSSLIVAGWDGSKWVNLGGTATGTLSGTGTITTTTPVVPNTYTAYTFGTASTCATPTVGGLVSFAGSLPLCDQSNVGSLTLTGQTGDVVRWESSTNNGLTWQPIAGSAGKASYNFVNAQNSQQYRAVVNNGTGCADVSATSATLITSNTACQTALCDSRTGSLSINVVSQSNGSNITAQVVAVDLAGVIQAVSAPGGNGVAGLAPGTYQVYHVTFDNTQTPLPTLSVGTALSVVDGSCVQWSNGLLFGVCPSLPTVAITSPAPNTLLSSLTPPITGTATPGSSVTVTGGPGATGGPCIVTASNTGSWTCTSLTFTSGRNSVSAVAGNSAGRSPIATTPFVTLAEQTSFVCGTSAYLFQNPSGSPTDVISVNLQSGVGTVVAQDIVAAPNREMNALGYNTLDNFIWGYRLGTNQIVRIGAGWGTQVVTIPGLPTTLNFNVGDVGPDGVLYLYATSTTQIYRVDVNPTSPTFLTLLPSLTTTASGIADWSFSPVDGNMYSVDNTFQLLRFNPTTGARTVVGAVTGTAIRATDSGFGAAYMDLDGSLYLGNNANGQIFRIVNPHTGGLAATLFSVGPVSANNDGARCPAAPVVEPPTVAITGPAPGALVTTTTPPITGTATPGTPVTVVGPGGQLCSTTASQAGSWTCASLTFTPGSQTVTAIACSSVGCSTATTSFTVVAPPTLIVDPLPPTGPTTGTATPDAQIVITDPGGRTLCTTTASRSGTYSCPVTLPPSLTNVIVTACNLAGCTSQTVTPLPSLTVAPPVSPGPPTQPITGTANPGAQITITGPGPVTLCITTASSSGTFSCPVTLPPGETNLTVTACNSASCVTQPTSRTVIGPPVVIVDPVPPTGPITGTATPGVALTLTDPTGQTLCTTTASQSGTFSCPGPLPPSLTSVIVTACNVTSCVSTTAPVRPSLVIDPPVRPGPPTQPVTGTANPGAQITLTGPGPVTLCTTTASSSGTFSCPVTLPDGITTLTVTACNAGGCTSRPVTLTVAQPPVTMPDIANTNPGTPVTGNVLTNDRDPLGLPLTASLTTPPTVGTATLNPDGSYTYTPPTGFTGTTSFCYTASNTAGHSNSACVTVNVVPAPQSALANNAPVASNLNTQTTQAVPVTVNLLTNVSDPDNPSTANGQLNRPTLLSQPAQGTAVVNNDGTVTYTPPAGFTGIVSVPYQVCDKATSPLCSTALLTVNVQPTLPTGTTISPVATDGVLITPVNTPAMGTVATNSYDPQNLPLTYTAGQPQSGTVVMSSTGSYTFTPAPGFVGPVSFTYAACNSAGKCSPATVSVLVQPAPVGGLVRLNVRMLLQGALFNVGSGTLMRDDLRAGGYLPATSPYSASVSPRFSQSGGGGSETTTSAVLSVTGTNAIVDWVLVELRSAANPTLILATRSGLLQRDGDVVLPADGTSPLTFTGLTGNQYYVSVKHRNHLGVMTATALPLSSSGTVVDFSIMTSSQIYDQPGAVNYNGNEMVTVSGRQALWAGDANADGKVKYAGTASDLTTVLNEVITAQTGNSSPTYNYDFAFGYFWGDVDLNGKVKYQGSINDPTWIFSNVVATYILNTGPLYNYDFLVEQLP</sequence>